<dbReference type="AlphaFoldDB" id="A0A1Q9LGS5"/>
<accession>A0A1Q9LGS5</accession>
<dbReference type="STRING" id="1193682.BJP25_26615"/>
<comment type="caution">
    <text evidence="1">The sequence shown here is derived from an EMBL/GenBank/DDBJ whole genome shotgun (WGS) entry which is preliminary data.</text>
</comment>
<proteinExistence type="predicted"/>
<reference evidence="1 2" key="1">
    <citation type="submission" date="2016-10" db="EMBL/GenBank/DDBJ databases">
        <title>The Draft Genome Sequence of Actinokineospora bangkokensis 44EHWT reveals the biosynthetic pathway of antifungal compounds Thailandins with unusual extender unit butylmalonyl-CoA.</title>
        <authorList>
            <person name="Greule A."/>
            <person name="Intra B."/>
            <person name="Flemming S."/>
            <person name="Rommel M.G."/>
            <person name="Panbangred W."/>
            <person name="Bechthold A."/>
        </authorList>
    </citation>
    <scope>NUCLEOTIDE SEQUENCE [LARGE SCALE GENOMIC DNA]</scope>
    <source>
        <strain evidence="1 2">44EHW</strain>
    </source>
</reference>
<evidence type="ECO:0000313" key="2">
    <source>
        <dbReference type="Proteomes" id="UP000186040"/>
    </source>
</evidence>
<sequence length="98" mass="10478">MVFAKTYGGDVLASSSAGAIPGALATAARHRDRFVMAGHIDPYDDTVFNRVQLGVLVEEFEQLGELCDAEQVEALRELIGLARVAMGKVHATLLFSGD</sequence>
<organism evidence="1 2">
    <name type="scientific">Actinokineospora bangkokensis</name>
    <dbReference type="NCBI Taxonomy" id="1193682"/>
    <lineage>
        <taxon>Bacteria</taxon>
        <taxon>Bacillati</taxon>
        <taxon>Actinomycetota</taxon>
        <taxon>Actinomycetes</taxon>
        <taxon>Pseudonocardiales</taxon>
        <taxon>Pseudonocardiaceae</taxon>
        <taxon>Actinokineospora</taxon>
    </lineage>
</organism>
<name>A0A1Q9LGS5_9PSEU</name>
<evidence type="ECO:0008006" key="3">
    <source>
        <dbReference type="Google" id="ProtNLM"/>
    </source>
</evidence>
<evidence type="ECO:0000313" key="1">
    <source>
        <dbReference type="EMBL" id="OLR91248.1"/>
    </source>
</evidence>
<dbReference type="EMBL" id="MKQR01000025">
    <property type="protein sequence ID" value="OLR91248.1"/>
    <property type="molecule type" value="Genomic_DNA"/>
</dbReference>
<dbReference type="Proteomes" id="UP000186040">
    <property type="component" value="Unassembled WGS sequence"/>
</dbReference>
<protein>
    <recommendedName>
        <fullName evidence="3">Four helix bundle protein</fullName>
    </recommendedName>
</protein>
<gene>
    <name evidence="1" type="ORF">BJP25_26615</name>
</gene>
<keyword evidence="2" id="KW-1185">Reference proteome</keyword>